<feature type="site" description="Transition state stabilizer" evidence="9">
    <location>
        <position position="93"/>
    </location>
</feature>
<protein>
    <recommendedName>
        <fullName evidence="9 10">D-alanyl-D-alanine dipeptidase</fullName>
        <shortName evidence="9 10">D-Ala-D-Ala dipeptidase</shortName>
        <ecNumber evidence="9 10">3.4.13.22</ecNumber>
    </recommendedName>
</protein>
<evidence type="ECO:0000256" key="3">
    <source>
        <dbReference type="ARBA" id="ARBA00022723"/>
    </source>
</evidence>
<feature type="binding site" evidence="9">
    <location>
        <position position="138"/>
    </location>
    <ligand>
        <name>Zn(2+)</name>
        <dbReference type="ChEBI" id="CHEBI:29105"/>
        <note>catalytic</note>
    </ligand>
</feature>
<dbReference type="HAMAP" id="MF_01924">
    <property type="entry name" value="A_A_dipeptidase"/>
    <property type="match status" value="1"/>
</dbReference>
<accession>A0ABU3D509</accession>
<proteinExistence type="inferred from homology"/>
<evidence type="ECO:0000256" key="10">
    <source>
        <dbReference type="PIRNR" id="PIRNR026671"/>
    </source>
</evidence>
<keyword evidence="5 9" id="KW-0862">Zinc</keyword>
<feature type="active site" description="Proton donor/acceptor" evidence="9">
    <location>
        <position position="203"/>
    </location>
</feature>
<dbReference type="InterPro" id="IPR009045">
    <property type="entry name" value="Zn_M74/Hedgehog-like"/>
</dbReference>
<feature type="binding site" evidence="9">
    <location>
        <position position="145"/>
    </location>
    <ligand>
        <name>Zn(2+)</name>
        <dbReference type="ChEBI" id="CHEBI:29105"/>
        <note>catalytic</note>
    </ligand>
</feature>
<keyword evidence="7 9" id="KW-0482">Metalloprotease</keyword>
<dbReference type="PANTHER" id="PTHR43126">
    <property type="entry name" value="D-ALANYL-D-ALANINE DIPEPTIDASE"/>
    <property type="match status" value="1"/>
</dbReference>
<dbReference type="CDD" id="cd14817">
    <property type="entry name" value="D-Ala-D-Ala_dipeptidase_VanX"/>
    <property type="match status" value="1"/>
</dbReference>
<comment type="similarity">
    <text evidence="9 10">Belongs to the peptidase M15D family.</text>
</comment>
<reference evidence="12 13" key="1">
    <citation type="submission" date="2023-09" db="EMBL/GenBank/DDBJ databases">
        <authorList>
            <person name="Rey-Velasco X."/>
        </authorList>
    </citation>
    <scope>NUCLEOTIDE SEQUENCE [LARGE SCALE GENOMIC DNA]</scope>
    <source>
        <strain evidence="12 13">F117</strain>
    </source>
</reference>
<organism evidence="12 13">
    <name type="scientific">Autumnicola musiva</name>
    <dbReference type="NCBI Taxonomy" id="3075589"/>
    <lineage>
        <taxon>Bacteria</taxon>
        <taxon>Pseudomonadati</taxon>
        <taxon>Bacteroidota</taxon>
        <taxon>Flavobacteriia</taxon>
        <taxon>Flavobacteriales</taxon>
        <taxon>Flavobacteriaceae</taxon>
        <taxon>Autumnicola</taxon>
    </lineage>
</organism>
<comment type="cofactor">
    <cofactor evidence="9">
        <name>Zn(2+)</name>
        <dbReference type="ChEBI" id="CHEBI:29105"/>
    </cofactor>
    <text evidence="9">Binds 1 zinc ion per subunit.</text>
</comment>
<gene>
    <name evidence="12" type="ORF">RM539_08490</name>
</gene>
<keyword evidence="11" id="KW-0732">Signal</keyword>
<keyword evidence="6 9" id="KW-0224">Dipeptidase</keyword>
<dbReference type="Proteomes" id="UP001262582">
    <property type="component" value="Unassembled WGS sequence"/>
</dbReference>
<dbReference type="InterPro" id="IPR000755">
    <property type="entry name" value="A_A_dipeptidase"/>
</dbReference>
<evidence type="ECO:0000256" key="9">
    <source>
        <dbReference type="HAMAP-Rule" id="MF_01924"/>
    </source>
</evidence>
<feature type="chain" id="PRO_5046196276" description="D-alanyl-D-alanine dipeptidase" evidence="11">
    <location>
        <begin position="19"/>
        <end position="224"/>
    </location>
</feature>
<comment type="catalytic activity">
    <reaction evidence="1 9 10">
        <text>D-alanyl-D-alanine + H2O = 2 D-alanine</text>
        <dbReference type="Rhea" id="RHEA:20661"/>
        <dbReference type="ChEBI" id="CHEBI:15377"/>
        <dbReference type="ChEBI" id="CHEBI:57416"/>
        <dbReference type="ChEBI" id="CHEBI:57822"/>
        <dbReference type="EC" id="3.4.13.22"/>
    </reaction>
</comment>
<sequence>MKAIIFIVIISCFSGSYAQYAVLPENFVYVEKAVPGIMQEIRYAGKHNFTGRTVQSYNAPVAILTKAAAKALCKVQEELLNEGYCLKIFDAYRPQSAVNNFVEWAKNEEDTVAKNVYYPEVKKSKLFQKGYIASRSGHSRGSTVDLTIVDADTGEELDMGSPYDFFGSISHHNSNKPSKKQQANRELLKNVMNKYGFRPYSEEWWHYTLRNEPYPDTYFDFPVE</sequence>
<comment type="caution">
    <text evidence="12">The sequence shown here is derived from an EMBL/GenBank/DDBJ whole genome shotgun (WGS) entry which is preliminary data.</text>
</comment>
<keyword evidence="2 9" id="KW-0645">Protease</keyword>
<comment type="function">
    <text evidence="9 10">Catalyzes hydrolysis of the D-alanyl-D-alanine dipeptide.</text>
</comment>
<evidence type="ECO:0000256" key="11">
    <source>
        <dbReference type="SAM" id="SignalP"/>
    </source>
</evidence>
<evidence type="ECO:0000256" key="8">
    <source>
        <dbReference type="ARBA" id="ARBA00023316"/>
    </source>
</evidence>
<feature type="binding site" evidence="9">
    <location>
        <position position="206"/>
    </location>
    <ligand>
        <name>Zn(2+)</name>
        <dbReference type="ChEBI" id="CHEBI:29105"/>
        <note>catalytic</note>
    </ligand>
</feature>
<feature type="signal peptide" evidence="11">
    <location>
        <begin position="1"/>
        <end position="18"/>
    </location>
</feature>
<dbReference type="RefSeq" id="WP_311502962.1">
    <property type="nucleotide sequence ID" value="NZ_JAVRHK010000005.1"/>
</dbReference>
<evidence type="ECO:0000256" key="6">
    <source>
        <dbReference type="ARBA" id="ARBA00022997"/>
    </source>
</evidence>
<evidence type="ECO:0000256" key="7">
    <source>
        <dbReference type="ARBA" id="ARBA00023049"/>
    </source>
</evidence>
<keyword evidence="13" id="KW-1185">Reference proteome</keyword>
<evidence type="ECO:0000256" key="5">
    <source>
        <dbReference type="ARBA" id="ARBA00022833"/>
    </source>
</evidence>
<evidence type="ECO:0000256" key="1">
    <source>
        <dbReference type="ARBA" id="ARBA00001362"/>
    </source>
</evidence>
<evidence type="ECO:0000256" key="4">
    <source>
        <dbReference type="ARBA" id="ARBA00022801"/>
    </source>
</evidence>
<keyword evidence="4 9" id="KW-0378">Hydrolase</keyword>
<keyword evidence="8 10" id="KW-0961">Cell wall biogenesis/degradation</keyword>
<dbReference type="PIRSF" id="PIRSF026671">
    <property type="entry name" value="AA_dipeptidase"/>
    <property type="match status" value="1"/>
</dbReference>
<dbReference type="Gene3D" id="3.30.1380.10">
    <property type="match status" value="1"/>
</dbReference>
<evidence type="ECO:0000256" key="2">
    <source>
        <dbReference type="ARBA" id="ARBA00022670"/>
    </source>
</evidence>
<dbReference type="Pfam" id="PF01427">
    <property type="entry name" value="Peptidase_M15"/>
    <property type="match status" value="1"/>
</dbReference>
<dbReference type="EC" id="3.4.13.22" evidence="9 10"/>
<dbReference type="EMBL" id="JAVRHK010000005">
    <property type="protein sequence ID" value="MDT0676616.1"/>
    <property type="molecule type" value="Genomic_DNA"/>
</dbReference>
<evidence type="ECO:0000313" key="13">
    <source>
        <dbReference type="Proteomes" id="UP001262582"/>
    </source>
</evidence>
<dbReference type="SUPFAM" id="SSF55166">
    <property type="entry name" value="Hedgehog/DD-peptidase"/>
    <property type="match status" value="1"/>
</dbReference>
<evidence type="ECO:0000313" key="12">
    <source>
        <dbReference type="EMBL" id="MDT0676616.1"/>
    </source>
</evidence>
<name>A0ABU3D509_9FLAO</name>
<keyword evidence="3 9" id="KW-0479">Metal-binding</keyword>
<dbReference type="PANTHER" id="PTHR43126:SF1">
    <property type="entry name" value="D-ALANYL-D-ALANINE DIPEPTIDASE"/>
    <property type="match status" value="1"/>
</dbReference>